<proteinExistence type="predicted"/>
<dbReference type="SUPFAM" id="SSF46785">
    <property type="entry name" value="Winged helix' DNA-binding domain"/>
    <property type="match status" value="1"/>
</dbReference>
<reference evidence="2" key="1">
    <citation type="submission" date="2017-08" db="EMBL/GenBank/DDBJ databases">
        <title>A dynamic microbial community with high functional redundancy inhabits the cold, oxic subseafloor aquifer.</title>
        <authorList>
            <person name="Tully B.J."/>
            <person name="Wheat C.G."/>
            <person name="Glazer B.T."/>
            <person name="Huber J.A."/>
        </authorList>
    </citation>
    <scope>NUCLEOTIDE SEQUENCE [LARGE SCALE GENOMIC DNA]</scope>
</reference>
<dbReference type="EMBL" id="NVWI01000009">
    <property type="protein sequence ID" value="PCJ40469.1"/>
    <property type="molecule type" value="Genomic_DNA"/>
</dbReference>
<dbReference type="Proteomes" id="UP000228987">
    <property type="component" value="Unassembled WGS sequence"/>
</dbReference>
<dbReference type="InterPro" id="IPR036390">
    <property type="entry name" value="WH_DNA-bd_sf"/>
</dbReference>
<evidence type="ECO:0000313" key="1">
    <source>
        <dbReference type="EMBL" id="PCJ40469.1"/>
    </source>
</evidence>
<dbReference type="Gene3D" id="1.10.10.10">
    <property type="entry name" value="Winged helix-like DNA-binding domain superfamily/Winged helix DNA-binding domain"/>
    <property type="match status" value="1"/>
</dbReference>
<dbReference type="Pfam" id="PF13412">
    <property type="entry name" value="HTH_24"/>
    <property type="match status" value="1"/>
</dbReference>
<dbReference type="NCBIfam" id="TIGR04176">
    <property type="entry name" value="MarR_EPS"/>
    <property type="match status" value="1"/>
</dbReference>
<dbReference type="InterPro" id="IPR036388">
    <property type="entry name" value="WH-like_DNA-bd_sf"/>
</dbReference>
<dbReference type="InterPro" id="IPR026433">
    <property type="entry name" value="MarR_EPS"/>
</dbReference>
<dbReference type="AlphaFoldDB" id="A0A2A5C9B9"/>
<gene>
    <name evidence="1" type="ORF">COA71_11230</name>
</gene>
<comment type="caution">
    <text evidence="1">The sequence shown here is derived from an EMBL/GenBank/DDBJ whole genome shotgun (WGS) entry which is preliminary data.</text>
</comment>
<organism evidence="1 2">
    <name type="scientific">SAR86 cluster bacterium</name>
    <dbReference type="NCBI Taxonomy" id="2030880"/>
    <lineage>
        <taxon>Bacteria</taxon>
        <taxon>Pseudomonadati</taxon>
        <taxon>Pseudomonadota</taxon>
        <taxon>Gammaproteobacteria</taxon>
        <taxon>SAR86 cluster</taxon>
    </lineage>
</organism>
<accession>A0A2A5C9B9</accession>
<name>A0A2A5C9B9_9GAMM</name>
<sequence length="110" mass="12624">MSILSDESRYQLLKLLEEKPDLSQREMASALGISLGKVNFCLKALISIGWIKAGNFSRNPDKKAYVYLLTLKGIEEKGKVTLRFLARKQEEYELLKKEISELKNEVKSCR</sequence>
<protein>
    <submittedName>
        <fullName evidence="1">MarR family EPS-associated transcriptional regulator</fullName>
    </submittedName>
</protein>
<evidence type="ECO:0000313" key="2">
    <source>
        <dbReference type="Proteomes" id="UP000228987"/>
    </source>
</evidence>